<accession>A0A0A9ADZ1</accession>
<organism evidence="1">
    <name type="scientific">Arundo donax</name>
    <name type="common">Giant reed</name>
    <name type="synonym">Donax arundinaceus</name>
    <dbReference type="NCBI Taxonomy" id="35708"/>
    <lineage>
        <taxon>Eukaryota</taxon>
        <taxon>Viridiplantae</taxon>
        <taxon>Streptophyta</taxon>
        <taxon>Embryophyta</taxon>
        <taxon>Tracheophyta</taxon>
        <taxon>Spermatophyta</taxon>
        <taxon>Magnoliopsida</taxon>
        <taxon>Liliopsida</taxon>
        <taxon>Poales</taxon>
        <taxon>Poaceae</taxon>
        <taxon>PACMAD clade</taxon>
        <taxon>Arundinoideae</taxon>
        <taxon>Arundineae</taxon>
        <taxon>Arundo</taxon>
    </lineage>
</organism>
<evidence type="ECO:0000313" key="1">
    <source>
        <dbReference type="EMBL" id="JAD45322.1"/>
    </source>
</evidence>
<reference evidence="1" key="1">
    <citation type="submission" date="2014-09" db="EMBL/GenBank/DDBJ databases">
        <authorList>
            <person name="Magalhaes I.L.F."/>
            <person name="Oliveira U."/>
            <person name="Santos F.R."/>
            <person name="Vidigal T.H.D.A."/>
            <person name="Brescovit A.D."/>
            <person name="Santos A.J."/>
        </authorList>
    </citation>
    <scope>NUCLEOTIDE SEQUENCE</scope>
    <source>
        <tissue evidence="1">Shoot tissue taken approximately 20 cm above the soil surface</tissue>
    </source>
</reference>
<sequence>MNSCQKNYLRKQMMGSFVKLTLYVSY</sequence>
<dbReference type="AlphaFoldDB" id="A0A0A9ADZ1"/>
<protein>
    <submittedName>
        <fullName evidence="1">Uncharacterized protein</fullName>
    </submittedName>
</protein>
<name>A0A0A9ADZ1_ARUDO</name>
<reference evidence="1" key="2">
    <citation type="journal article" date="2015" name="Data Brief">
        <title>Shoot transcriptome of the giant reed, Arundo donax.</title>
        <authorList>
            <person name="Barrero R.A."/>
            <person name="Guerrero F.D."/>
            <person name="Moolhuijzen P."/>
            <person name="Goolsby J.A."/>
            <person name="Tidwell J."/>
            <person name="Bellgard S.E."/>
            <person name="Bellgard M.I."/>
        </authorList>
    </citation>
    <scope>NUCLEOTIDE SEQUENCE</scope>
    <source>
        <tissue evidence="1">Shoot tissue taken approximately 20 cm above the soil surface</tissue>
    </source>
</reference>
<proteinExistence type="predicted"/>
<dbReference type="EMBL" id="GBRH01252573">
    <property type="protein sequence ID" value="JAD45322.1"/>
    <property type="molecule type" value="Transcribed_RNA"/>
</dbReference>